<protein>
    <submittedName>
        <fullName evidence="1">Uncharacterized protein</fullName>
    </submittedName>
</protein>
<proteinExistence type="predicted"/>
<keyword evidence="2" id="KW-1185">Reference proteome</keyword>
<evidence type="ECO:0000313" key="1">
    <source>
        <dbReference type="EMBL" id="AUE22550.1"/>
    </source>
</evidence>
<organism evidence="1 2">
    <name type="scientific">Aeromonas phage Ah1</name>
    <dbReference type="NCBI Taxonomy" id="2053701"/>
    <lineage>
        <taxon>Viruses</taxon>
        <taxon>Duplodnaviria</taxon>
        <taxon>Heunggongvirae</taxon>
        <taxon>Uroviricota</taxon>
        <taxon>Caudoviricetes</taxon>
        <taxon>Pantevenvirales</taxon>
        <taxon>Straboviridae</taxon>
        <taxon>Cinqassovirus</taxon>
        <taxon>Cinqassovirus ah1</taxon>
    </lineage>
</organism>
<reference evidence="1 2" key="1">
    <citation type="submission" date="2017-10" db="EMBL/GenBank/DDBJ databases">
        <title>Antibacterial composition for extension of chilled fish shelf life and decreasing of risk of food-borne infections, bacteriophage strains for its preparation.</title>
        <authorList>
            <person name="Zulkarneev E.R."/>
            <person name="Aleshkin A.V."/>
            <person name="Rubalsky O.V."/>
            <person name="Kiseleva I.A."/>
            <person name="Rubalskii E.O."/>
            <person name="Lebedev S.N."/>
        </authorList>
    </citation>
    <scope>NUCLEOTIDE SEQUENCE [LARGE SCALE GENOMIC DNA]</scope>
</reference>
<name>A0A2H4YEF6_9CAUD</name>
<dbReference type="Proteomes" id="UP000240934">
    <property type="component" value="Segment"/>
</dbReference>
<dbReference type="EMBL" id="MG250483">
    <property type="protein sequence ID" value="AUE22550.1"/>
    <property type="molecule type" value="Genomic_DNA"/>
</dbReference>
<accession>A0A2H4YEF6</accession>
<gene>
    <name evidence="1" type="ORF">Ah1_00009</name>
</gene>
<sequence>MKINEVRYNEILATVEGAFEHTSYDFGEMTTVIYDKDGKALAERIVTDAGTEYTEYNEEL</sequence>
<evidence type="ECO:0000313" key="2">
    <source>
        <dbReference type="Proteomes" id="UP000240934"/>
    </source>
</evidence>